<dbReference type="OrthoDB" id="1730601at2759"/>
<keyword evidence="3" id="KW-1185">Reference proteome</keyword>
<dbReference type="EMBL" id="CM018037">
    <property type="protein sequence ID" value="KAA8539297.1"/>
    <property type="molecule type" value="Genomic_DNA"/>
</dbReference>
<keyword evidence="1" id="KW-0732">Signal</keyword>
<name>A0A5J5BC71_9ASTE</name>
<gene>
    <name evidence="2" type="ORF">F0562_025989</name>
</gene>
<evidence type="ECO:0008006" key="4">
    <source>
        <dbReference type="Google" id="ProtNLM"/>
    </source>
</evidence>
<sequence>MAAKKFIATLLMTAMVIMACAEIGEAISDCAKDCMPTCMKVDGASISACEEGCENYCNQIGGGHHDAKIANGLHYSIPPVGYEAFLHHK</sequence>
<evidence type="ECO:0000313" key="3">
    <source>
        <dbReference type="Proteomes" id="UP000325577"/>
    </source>
</evidence>
<dbReference type="PROSITE" id="PS51257">
    <property type="entry name" value="PROKAR_LIPOPROTEIN"/>
    <property type="match status" value="1"/>
</dbReference>
<evidence type="ECO:0000256" key="1">
    <source>
        <dbReference type="SAM" id="SignalP"/>
    </source>
</evidence>
<feature type="signal peptide" evidence="1">
    <location>
        <begin position="1"/>
        <end position="26"/>
    </location>
</feature>
<accession>A0A5J5BC71</accession>
<proteinExistence type="predicted"/>
<organism evidence="2 3">
    <name type="scientific">Nyssa sinensis</name>
    <dbReference type="NCBI Taxonomy" id="561372"/>
    <lineage>
        <taxon>Eukaryota</taxon>
        <taxon>Viridiplantae</taxon>
        <taxon>Streptophyta</taxon>
        <taxon>Embryophyta</taxon>
        <taxon>Tracheophyta</taxon>
        <taxon>Spermatophyta</taxon>
        <taxon>Magnoliopsida</taxon>
        <taxon>eudicotyledons</taxon>
        <taxon>Gunneridae</taxon>
        <taxon>Pentapetalae</taxon>
        <taxon>asterids</taxon>
        <taxon>Cornales</taxon>
        <taxon>Nyssaceae</taxon>
        <taxon>Nyssa</taxon>
    </lineage>
</organism>
<protein>
    <recommendedName>
        <fullName evidence="4">Plant thionin family protein</fullName>
    </recommendedName>
</protein>
<evidence type="ECO:0000313" key="2">
    <source>
        <dbReference type="EMBL" id="KAA8539297.1"/>
    </source>
</evidence>
<dbReference type="Proteomes" id="UP000325577">
    <property type="component" value="Linkage Group LG14"/>
</dbReference>
<dbReference type="AlphaFoldDB" id="A0A5J5BC71"/>
<feature type="chain" id="PRO_5023868518" description="Plant thionin family protein" evidence="1">
    <location>
        <begin position="27"/>
        <end position="89"/>
    </location>
</feature>
<reference evidence="2 3" key="1">
    <citation type="submission" date="2019-09" db="EMBL/GenBank/DDBJ databases">
        <title>A chromosome-level genome assembly of the Chinese tupelo Nyssa sinensis.</title>
        <authorList>
            <person name="Yang X."/>
            <person name="Kang M."/>
            <person name="Yang Y."/>
            <person name="Xiong H."/>
            <person name="Wang M."/>
            <person name="Zhang Z."/>
            <person name="Wang Z."/>
            <person name="Wu H."/>
            <person name="Ma T."/>
            <person name="Liu J."/>
            <person name="Xi Z."/>
        </authorList>
    </citation>
    <scope>NUCLEOTIDE SEQUENCE [LARGE SCALE GENOMIC DNA]</scope>
    <source>
        <strain evidence="2">J267</strain>
        <tissue evidence="2">Leaf</tissue>
    </source>
</reference>